<evidence type="ECO:0000313" key="2">
    <source>
        <dbReference type="Proteomes" id="UP000061135"/>
    </source>
</evidence>
<dbReference type="STRING" id="1835254.CL55_00008330"/>
<gene>
    <name evidence="1" type="ORF">CL55_00008330</name>
</gene>
<dbReference type="KEGG" id="pdq:CL55_00008330"/>
<name>A0A0E3ZL47_9BURK</name>
<sequence>MITVKHNTELLEFETLDQAMAWAKELGEFVTIQFNGTEVVGKFGADGILDGKFPNGELYTWKKRRRQ</sequence>
<dbReference type="HOGENOM" id="CLU_2826135_0_0_4"/>
<keyword evidence="2" id="KW-1185">Reference proteome</keyword>
<dbReference type="RefSeq" id="WP_046330012.1">
    <property type="nucleotide sequence ID" value="NZ_CP007501.1"/>
</dbReference>
<protein>
    <submittedName>
        <fullName evidence="1">Uncharacterized protein</fullName>
    </submittedName>
</protein>
<accession>A0A0E3ZL47</accession>
<dbReference type="AlphaFoldDB" id="A0A0E3ZL47"/>
<dbReference type="OrthoDB" id="9132964at2"/>
<dbReference type="PATRIC" id="fig|576611.7.peg.844"/>
<dbReference type="EMBL" id="CP007501">
    <property type="protein sequence ID" value="AKD25166.1"/>
    <property type="molecule type" value="Genomic_DNA"/>
</dbReference>
<dbReference type="Proteomes" id="UP000061135">
    <property type="component" value="Chromosome"/>
</dbReference>
<reference evidence="1 2" key="1">
    <citation type="submission" date="2014-03" db="EMBL/GenBank/DDBJ databases">
        <title>Genome of Polynucleobacter strain MWH-MoK4.</title>
        <authorList>
            <person name="Hahn M.W."/>
        </authorList>
    </citation>
    <scope>NUCLEOTIDE SEQUENCE [LARGE SCALE GENOMIC DNA]</scope>
    <source>
        <strain evidence="1 2">MWH-MoK4</strain>
    </source>
</reference>
<proteinExistence type="predicted"/>
<organism evidence="1 2">
    <name type="scientific">Polynucleobacter duraquae</name>
    <dbReference type="NCBI Taxonomy" id="1835254"/>
    <lineage>
        <taxon>Bacteria</taxon>
        <taxon>Pseudomonadati</taxon>
        <taxon>Pseudomonadota</taxon>
        <taxon>Betaproteobacteria</taxon>
        <taxon>Burkholderiales</taxon>
        <taxon>Burkholderiaceae</taxon>
        <taxon>Polynucleobacter</taxon>
    </lineage>
</organism>
<evidence type="ECO:0000313" key="1">
    <source>
        <dbReference type="EMBL" id="AKD25166.1"/>
    </source>
</evidence>